<dbReference type="Gene3D" id="1.10.443.10">
    <property type="entry name" value="Intergrase catalytic core"/>
    <property type="match status" value="1"/>
</dbReference>
<keyword evidence="4" id="KW-0233">DNA recombination</keyword>
<keyword evidence="9" id="KW-1185">Reference proteome</keyword>
<dbReference type="InterPro" id="IPR011010">
    <property type="entry name" value="DNA_brk_join_enz"/>
</dbReference>
<accession>A0A9E9LWL0</accession>
<evidence type="ECO:0000313" key="9">
    <source>
        <dbReference type="Proteomes" id="UP001156215"/>
    </source>
</evidence>
<dbReference type="InterPro" id="IPR044068">
    <property type="entry name" value="CB"/>
</dbReference>
<dbReference type="AlphaFoldDB" id="A0A9E9LWL0"/>
<feature type="domain" description="Tyr recombinase" evidence="6">
    <location>
        <begin position="166"/>
        <end position="334"/>
    </location>
</feature>
<comment type="similarity">
    <text evidence="1">Belongs to the 'phage' integrase family.</text>
</comment>
<dbReference type="RefSeq" id="WP_269309025.1">
    <property type="nucleotide sequence ID" value="NZ_CP098242.1"/>
</dbReference>
<dbReference type="InterPro" id="IPR050090">
    <property type="entry name" value="Tyrosine_recombinase_XerCD"/>
</dbReference>
<organism evidence="8 9">
    <name type="scientific">Oxalobacter vibrioformis</name>
    <dbReference type="NCBI Taxonomy" id="933080"/>
    <lineage>
        <taxon>Bacteria</taxon>
        <taxon>Pseudomonadati</taxon>
        <taxon>Pseudomonadota</taxon>
        <taxon>Betaproteobacteria</taxon>
        <taxon>Burkholderiales</taxon>
        <taxon>Oxalobacteraceae</taxon>
        <taxon>Oxalobacter</taxon>
    </lineage>
</organism>
<evidence type="ECO:0000256" key="5">
    <source>
        <dbReference type="PROSITE-ProRule" id="PRU01248"/>
    </source>
</evidence>
<proteinExistence type="inferred from homology"/>
<name>A0A9E9LWL0_9BURK</name>
<dbReference type="PROSITE" id="PS51900">
    <property type="entry name" value="CB"/>
    <property type="match status" value="1"/>
</dbReference>
<dbReference type="InterPro" id="IPR013762">
    <property type="entry name" value="Integrase-like_cat_sf"/>
</dbReference>
<dbReference type="PANTHER" id="PTHR30349">
    <property type="entry name" value="PHAGE INTEGRASE-RELATED"/>
    <property type="match status" value="1"/>
</dbReference>
<reference evidence="8" key="1">
    <citation type="journal article" date="2022" name="Front. Microbiol.">
        <title>New perspectives on an old grouping: The genomic and phenotypic variability of Oxalobacter formigenes and the implications for calcium oxalate stone prevention.</title>
        <authorList>
            <person name="Chmiel J.A."/>
            <person name="Carr C."/>
            <person name="Stuivenberg G.A."/>
            <person name="Venema R."/>
            <person name="Chanyi R.M."/>
            <person name="Al K.F."/>
            <person name="Giguere D."/>
            <person name="Say H."/>
            <person name="Akouris P.P."/>
            <person name="Dominguez Romero S.A."/>
            <person name="Kwong A."/>
            <person name="Tai V."/>
            <person name="Koval S.F."/>
            <person name="Razvi H."/>
            <person name="Bjazevic J."/>
            <person name="Burton J.P."/>
        </authorList>
    </citation>
    <scope>NUCLEOTIDE SEQUENCE</scope>
    <source>
        <strain evidence="8">WoOx3</strain>
    </source>
</reference>
<dbReference type="Pfam" id="PF00589">
    <property type="entry name" value="Phage_integrase"/>
    <property type="match status" value="1"/>
</dbReference>
<evidence type="ECO:0000313" key="8">
    <source>
        <dbReference type="EMBL" id="WAW10022.1"/>
    </source>
</evidence>
<dbReference type="Proteomes" id="UP001156215">
    <property type="component" value="Chromosome"/>
</dbReference>
<dbReference type="KEGG" id="ovb:NB640_12520"/>
<sequence length="339" mass="39293">MLIRRNGIWWVDTTLPCGKRIRKSLKTRNRGEATLRVPEALREEVSSGPAVSLEEPLKPRTVSLREAFIRCMREREQWRTSKSPKTLEGNFRALAAYFGEHADLSEIPRPRAVDYVEWLRETNPDISPSTVNQRLSLLSVLIEAAAYNWGHPLSPYKMPRAKPRQGRKRILNKQEEENLLAYFQDNYRMRKLVECLLDTGCRLSEMLELDVNKDVKWEWNMLFIWKNKADSPKQIPMTERVLKALRETPRGAKNPFEGLTVHSADKHFAKAREALGFQDDKEFVLHALRHTVASRLAAKGVDAFKIQAFMGHRNIQTTQQYVTLYGEHLKDLPQVIEGY</sequence>
<dbReference type="GO" id="GO:0015074">
    <property type="term" value="P:DNA integration"/>
    <property type="evidence" value="ECO:0007669"/>
    <property type="project" value="UniProtKB-KW"/>
</dbReference>
<dbReference type="PROSITE" id="PS51898">
    <property type="entry name" value="TYR_RECOMBINASE"/>
    <property type="match status" value="1"/>
</dbReference>
<feature type="domain" description="Core-binding (CB)" evidence="7">
    <location>
        <begin position="62"/>
        <end position="146"/>
    </location>
</feature>
<dbReference type="InterPro" id="IPR002104">
    <property type="entry name" value="Integrase_catalytic"/>
</dbReference>
<evidence type="ECO:0000256" key="4">
    <source>
        <dbReference type="ARBA" id="ARBA00023172"/>
    </source>
</evidence>
<dbReference type="CDD" id="cd00796">
    <property type="entry name" value="INT_Rci_Hp1_C"/>
    <property type="match status" value="1"/>
</dbReference>
<dbReference type="GO" id="GO:0006310">
    <property type="term" value="P:DNA recombination"/>
    <property type="evidence" value="ECO:0007669"/>
    <property type="project" value="UniProtKB-KW"/>
</dbReference>
<keyword evidence="2" id="KW-0229">DNA integration</keyword>
<evidence type="ECO:0000256" key="2">
    <source>
        <dbReference type="ARBA" id="ARBA00022908"/>
    </source>
</evidence>
<keyword evidence="3 5" id="KW-0238">DNA-binding</keyword>
<evidence type="ECO:0000256" key="1">
    <source>
        <dbReference type="ARBA" id="ARBA00008857"/>
    </source>
</evidence>
<protein>
    <submittedName>
        <fullName evidence="8">Site-specific integrase</fullName>
    </submittedName>
</protein>
<dbReference type="SUPFAM" id="SSF56349">
    <property type="entry name" value="DNA breaking-rejoining enzymes"/>
    <property type="match status" value="1"/>
</dbReference>
<dbReference type="EMBL" id="CP098242">
    <property type="protein sequence ID" value="WAW10022.1"/>
    <property type="molecule type" value="Genomic_DNA"/>
</dbReference>
<gene>
    <name evidence="8" type="ORF">NB640_12520</name>
</gene>
<evidence type="ECO:0000256" key="3">
    <source>
        <dbReference type="ARBA" id="ARBA00023125"/>
    </source>
</evidence>
<evidence type="ECO:0000259" key="6">
    <source>
        <dbReference type="PROSITE" id="PS51898"/>
    </source>
</evidence>
<dbReference type="GO" id="GO:0003677">
    <property type="term" value="F:DNA binding"/>
    <property type="evidence" value="ECO:0007669"/>
    <property type="project" value="UniProtKB-UniRule"/>
</dbReference>
<evidence type="ECO:0000259" key="7">
    <source>
        <dbReference type="PROSITE" id="PS51900"/>
    </source>
</evidence>
<dbReference type="PANTHER" id="PTHR30349:SF41">
    <property type="entry name" value="INTEGRASE_RECOMBINASE PROTEIN MJ0367-RELATED"/>
    <property type="match status" value="1"/>
</dbReference>